<comment type="function">
    <text evidence="1 6">Peptide chain release factor 1 directs the termination of translation in response to the peptide chain termination codons UAG and UAA.</text>
</comment>
<dbReference type="PROSITE" id="PS00745">
    <property type="entry name" value="RF_PROK_I"/>
    <property type="match status" value="1"/>
</dbReference>
<comment type="PTM">
    <text evidence="6">Methylated by PrmC. Methylation increases the termination efficiency of RF1.</text>
</comment>
<dbReference type="Pfam" id="PF00472">
    <property type="entry name" value="RF-1"/>
    <property type="match status" value="1"/>
</dbReference>
<dbReference type="PANTHER" id="PTHR43804:SF7">
    <property type="entry name" value="LD18447P"/>
    <property type="match status" value="1"/>
</dbReference>
<evidence type="ECO:0000256" key="3">
    <source>
        <dbReference type="ARBA" id="ARBA00022481"/>
    </source>
</evidence>
<dbReference type="Gene3D" id="3.30.160.20">
    <property type="match status" value="1"/>
</dbReference>
<evidence type="ECO:0000256" key="5">
    <source>
        <dbReference type="ARBA" id="ARBA00050039"/>
    </source>
</evidence>
<evidence type="ECO:0000256" key="4">
    <source>
        <dbReference type="ARBA" id="ARBA00022917"/>
    </source>
</evidence>
<dbReference type="InterPro" id="IPR000352">
    <property type="entry name" value="Pep_chain_release_fac_I"/>
</dbReference>
<dbReference type="InterPro" id="IPR050057">
    <property type="entry name" value="Prokaryotic/Mito_RF"/>
</dbReference>
<dbReference type="SUPFAM" id="SSF75620">
    <property type="entry name" value="Release factor"/>
    <property type="match status" value="1"/>
</dbReference>
<dbReference type="RefSeq" id="WP_281094394.1">
    <property type="nucleotide sequence ID" value="NZ_JARYZI010000006.1"/>
</dbReference>
<feature type="coiled-coil region" evidence="7">
    <location>
        <begin position="58"/>
        <end position="93"/>
    </location>
</feature>
<dbReference type="Proteomes" id="UP001158045">
    <property type="component" value="Unassembled WGS sequence"/>
</dbReference>
<dbReference type="InterPro" id="IPR005139">
    <property type="entry name" value="PCRF"/>
</dbReference>
<dbReference type="EMBL" id="JARYZI010000006">
    <property type="protein sequence ID" value="MDH8678543.1"/>
    <property type="molecule type" value="Genomic_DNA"/>
</dbReference>
<dbReference type="Pfam" id="PF03462">
    <property type="entry name" value="PCRF"/>
    <property type="match status" value="1"/>
</dbReference>
<comment type="subcellular location">
    <subcellularLocation>
        <location evidence="6">Cytoplasm</location>
    </subcellularLocation>
</comment>
<evidence type="ECO:0000256" key="7">
    <source>
        <dbReference type="SAM" id="Coils"/>
    </source>
</evidence>
<evidence type="ECO:0000256" key="2">
    <source>
        <dbReference type="ARBA" id="ARBA00010835"/>
    </source>
</evidence>
<comment type="caution">
    <text evidence="9">The sequence shown here is derived from an EMBL/GenBank/DDBJ whole genome shotgun (WGS) entry which is preliminary data.</text>
</comment>
<evidence type="ECO:0000313" key="10">
    <source>
        <dbReference type="Proteomes" id="UP001158045"/>
    </source>
</evidence>
<accession>A0ABT6NDN9</accession>
<dbReference type="InterPro" id="IPR045853">
    <property type="entry name" value="Pep_chain_release_fac_I_sf"/>
</dbReference>
<comment type="similarity">
    <text evidence="2 6">Belongs to the prokaryotic/mitochondrial release factor family.</text>
</comment>
<keyword evidence="10" id="KW-1185">Reference proteome</keyword>
<evidence type="ECO:0000313" key="9">
    <source>
        <dbReference type="EMBL" id="MDH8678543.1"/>
    </source>
</evidence>
<dbReference type="NCBIfam" id="NF001859">
    <property type="entry name" value="PRK00591.1"/>
    <property type="match status" value="1"/>
</dbReference>
<organism evidence="9 10">
    <name type="scientific">Fusibacter bizertensis</name>
    <dbReference type="NCBI Taxonomy" id="1488331"/>
    <lineage>
        <taxon>Bacteria</taxon>
        <taxon>Bacillati</taxon>
        <taxon>Bacillota</taxon>
        <taxon>Clostridia</taxon>
        <taxon>Eubacteriales</taxon>
        <taxon>Eubacteriales Family XII. Incertae Sedis</taxon>
        <taxon>Fusibacter</taxon>
    </lineage>
</organism>
<evidence type="ECO:0000259" key="8">
    <source>
        <dbReference type="PROSITE" id="PS00745"/>
    </source>
</evidence>
<keyword evidence="7" id="KW-0175">Coiled coil</keyword>
<dbReference type="HAMAP" id="MF_00093">
    <property type="entry name" value="Rel_fac_1"/>
    <property type="match status" value="1"/>
</dbReference>
<name>A0ABT6NDN9_9FIRM</name>
<dbReference type="Gene3D" id="6.10.140.1950">
    <property type="match status" value="1"/>
</dbReference>
<dbReference type="NCBIfam" id="TIGR00019">
    <property type="entry name" value="prfA"/>
    <property type="match status" value="1"/>
</dbReference>
<dbReference type="Gene3D" id="3.30.70.1660">
    <property type="match status" value="1"/>
</dbReference>
<proteinExistence type="inferred from homology"/>
<keyword evidence="6" id="KW-0963">Cytoplasm</keyword>
<protein>
    <recommendedName>
        <fullName evidence="5 6">Peptide chain release factor 1</fullName>
        <shortName evidence="6">RF-1</shortName>
    </recommendedName>
</protein>
<feature type="domain" description="Prokaryotic-type class I peptide chain release factors" evidence="8">
    <location>
        <begin position="225"/>
        <end position="241"/>
    </location>
</feature>
<reference evidence="9 10" key="1">
    <citation type="submission" date="2023-04" db="EMBL/GenBank/DDBJ databases">
        <title>Fusibacter bizertensis strain WBS, isolated from littoral bottom sediments of the Arctic seas - biochemical and genomic analysis.</title>
        <authorList>
            <person name="Brioukhanov A.L."/>
        </authorList>
    </citation>
    <scope>NUCLEOTIDE SEQUENCE [LARGE SCALE GENOMIC DNA]</scope>
    <source>
        <strain evidence="9 10">WBS</strain>
    </source>
</reference>
<feature type="coiled-coil region" evidence="7">
    <location>
        <begin position="261"/>
        <end position="293"/>
    </location>
</feature>
<sequence>MFDKLEFIEEKYEELGLKLSDPEVINDQKLWQRLMKEHSELSSIVMKYREYKEVKQGIAEAREMIEEGDDDIKELAKLELSELEGKVDDLEMEVKKLLLPKDPNDERDVILEVRAGAGGDEAGLFASELLRLYIRYAERKRWKVELLNTNETGVGGIKEASVLIKGNGAYSKLKYESGTHRVQRIPQTESGGRIHTSTATVAVLPEVDDVEVDIKQNDLRIDVFRSSGNGGQSVNTTDSAVRITHLPSGLVVSCQDGKSQLSNKEKAMQVLKARLYELELNKQNEEIAEQRRSQVGTGDRSAKIRTYNFPQARITDHRIPITIYKLDSYMQGEIDEMIDELNTFFQTEALKALEEV</sequence>
<keyword evidence="4 6" id="KW-0648">Protein biosynthesis</keyword>
<dbReference type="InterPro" id="IPR004373">
    <property type="entry name" value="RF-1"/>
</dbReference>
<feature type="modified residue" description="N5-methylglutamine" evidence="6">
    <location>
        <position position="232"/>
    </location>
</feature>
<gene>
    <name evidence="6 9" type="primary">prfA</name>
    <name evidence="9" type="ORF">QE109_10320</name>
</gene>
<dbReference type="PANTHER" id="PTHR43804">
    <property type="entry name" value="LD18447P"/>
    <property type="match status" value="1"/>
</dbReference>
<evidence type="ECO:0000256" key="6">
    <source>
        <dbReference type="HAMAP-Rule" id="MF_00093"/>
    </source>
</evidence>
<keyword evidence="3 6" id="KW-0488">Methylation</keyword>
<evidence type="ECO:0000256" key="1">
    <source>
        <dbReference type="ARBA" id="ARBA00002986"/>
    </source>
</evidence>
<dbReference type="SMART" id="SM00937">
    <property type="entry name" value="PCRF"/>
    <property type="match status" value="1"/>
</dbReference>